<dbReference type="SUPFAM" id="SSF49373">
    <property type="entry name" value="Invasin/intimin cell-adhesion fragments"/>
    <property type="match status" value="2"/>
</dbReference>
<comment type="caution">
    <text evidence="1">The sequence shown here is derived from an EMBL/GenBank/DDBJ whole genome shotgun (WGS) entry which is preliminary data.</text>
</comment>
<evidence type="ECO:0000313" key="1">
    <source>
        <dbReference type="EMBL" id="MBE6511150.1"/>
    </source>
</evidence>
<proteinExistence type="predicted"/>
<protein>
    <recommendedName>
        <fullName evidence="3">Adhesin-like protein</fullName>
    </recommendedName>
</protein>
<sequence>MLLVSCLAISTVSAADIDANDTIGSDVSNIELESVNDADLLSNNINQNELSTITNSTIEENLAKNDAASNEEIYTSNENTVSNNGKVTPIVSVENVTINPGESIIIPFNVTDNEGKLISGGAIVTIAFNNFTVIKYVDVENGKGTANLTDGKYFGILGDKYLLDISPIINKTYSLFEDFLKNNSAPSSEIPTDSENPIIDIPGWFNITIPDFSGLFNITTPDISKLNITIPEITIPNITEMFNITIPDISKLNITIPEITIQDISKLLNITIPEITIPNITEIFNITIPDISKLNITIPEITIQDISKLLNITIPEITIPNITEIFNITIPNFSELFNITIPEITIADIAKLINITMPDFTKLINITMPDFTKLLNTTLPEITLPNITDLLNITLPDFKKIPELSDLLNITLPELSVSDLSKILNVTVPKITVSTLSKLIKIMIPQLGLSNITDLVNISMPDFTKLLNTTLPEITLSNITDLVNITLPEITLSEMIDKIPELSISDISKLLNMTIPEITVSDLSNLINLPIESILKIANLIIPEITIPNITEMFNITIPEIILPDFSNVLNNTIAYITNITNGIKEYLSNINLTEINNIIANKSIPIGTIAPGIYNITILYLCNENYTPAINDTSNLIIGSKIIIEADDLVMYYKNGSRYVVKLNDSEGNPLTNKTINITLNGQKYERITDSDGLASIAINLNAGNYTASASYTDEDQSIYTVENNINVLSTINGDNLVKVFRNESQYYATFLDNQGKGLANGTTVTFNINGVMYERKTNEKGVARLNINLNPGEYILTAIHPDNGEMSSNNITVIPNIISSDLVKYYKNDSQYIVTLIGNDGKVVGAGETVKFNINGVFYERQTNASGQAKLNINLNPGKYIITGEYNGCQVSNNIEVKTILTADDLTKTTSESKAFETKLVDGQGNPLSNETISFNINGVFYNRVTDSNGIAKLNINLQKGEYIITSTYNGLNIANTVTVTD</sequence>
<name>A0A8T3VMK4_9EURY</name>
<organism evidence="1 2">
    <name type="scientific">Methanobrevibacter millerae</name>
    <dbReference type="NCBI Taxonomy" id="230361"/>
    <lineage>
        <taxon>Archaea</taxon>
        <taxon>Methanobacteriati</taxon>
        <taxon>Methanobacteriota</taxon>
        <taxon>Methanomada group</taxon>
        <taxon>Methanobacteria</taxon>
        <taxon>Methanobacteriales</taxon>
        <taxon>Methanobacteriaceae</taxon>
        <taxon>Methanobrevibacter</taxon>
    </lineage>
</organism>
<dbReference type="Gene3D" id="2.60.40.10">
    <property type="entry name" value="Immunoglobulins"/>
    <property type="match status" value="2"/>
</dbReference>
<dbReference type="Proteomes" id="UP000713479">
    <property type="component" value="Unassembled WGS sequence"/>
</dbReference>
<accession>A0A8T3VMK4</accession>
<evidence type="ECO:0008006" key="3">
    <source>
        <dbReference type="Google" id="ProtNLM"/>
    </source>
</evidence>
<gene>
    <name evidence="1" type="ORF">E7Z74_07835</name>
</gene>
<dbReference type="EMBL" id="SUTF01000009">
    <property type="protein sequence ID" value="MBE6511150.1"/>
    <property type="molecule type" value="Genomic_DNA"/>
</dbReference>
<evidence type="ECO:0000313" key="2">
    <source>
        <dbReference type="Proteomes" id="UP000713479"/>
    </source>
</evidence>
<reference evidence="1" key="1">
    <citation type="submission" date="2019-04" db="EMBL/GenBank/DDBJ databases">
        <title>Evolution of Biomass-Degrading Anaerobic Consortia Revealed by Metagenomics.</title>
        <authorList>
            <person name="Peng X."/>
        </authorList>
    </citation>
    <scope>NUCLEOTIDE SEQUENCE</scope>
    <source>
        <strain evidence="1">SIG13</strain>
    </source>
</reference>
<dbReference type="InterPro" id="IPR008964">
    <property type="entry name" value="Invasin/intimin_cell_adhesion"/>
</dbReference>
<dbReference type="AlphaFoldDB" id="A0A8T3VMK4"/>
<dbReference type="InterPro" id="IPR013783">
    <property type="entry name" value="Ig-like_fold"/>
</dbReference>